<proteinExistence type="predicted"/>
<dbReference type="Pfam" id="PF19268">
    <property type="entry name" value="CIS_TMP"/>
    <property type="match status" value="2"/>
</dbReference>
<name>A0A937KBA5_9BACT</name>
<keyword evidence="3" id="KW-1185">Reference proteome</keyword>
<accession>A0A937KBA5</accession>
<dbReference type="AlphaFoldDB" id="A0A937KBA5"/>
<evidence type="ECO:0000256" key="1">
    <source>
        <dbReference type="SAM" id="MobiDB-lite"/>
    </source>
</evidence>
<gene>
    <name evidence="2" type="ORF">JMN32_05835</name>
</gene>
<dbReference type="EMBL" id="JAEUGD010000019">
    <property type="protein sequence ID" value="MBL6445817.1"/>
    <property type="molecule type" value="Genomic_DNA"/>
</dbReference>
<reference evidence="2" key="1">
    <citation type="submission" date="2021-01" db="EMBL/GenBank/DDBJ databases">
        <title>Fulvivirga kasyanovii gen. nov., sp nov., a novel member of the phylum Bacteroidetes isolated from seawater in a mussel farm.</title>
        <authorList>
            <person name="Zhao L.-H."/>
            <person name="Wang Z.-J."/>
        </authorList>
    </citation>
    <scope>NUCLEOTIDE SEQUENCE</scope>
    <source>
        <strain evidence="2">29W222</strain>
    </source>
</reference>
<feature type="region of interest" description="Disordered" evidence="1">
    <location>
        <begin position="711"/>
        <end position="830"/>
    </location>
</feature>
<dbReference type="RefSeq" id="WP_202855367.1">
    <property type="nucleotide sequence ID" value="NZ_JAEUGD010000019.1"/>
</dbReference>
<evidence type="ECO:0000313" key="2">
    <source>
        <dbReference type="EMBL" id="MBL6445817.1"/>
    </source>
</evidence>
<feature type="compositionally biased region" description="Basic and acidic residues" evidence="1">
    <location>
        <begin position="714"/>
        <end position="742"/>
    </location>
</feature>
<organism evidence="2 3">
    <name type="scientific">Fulvivirga marina</name>
    <dbReference type="NCBI Taxonomy" id="2494733"/>
    <lineage>
        <taxon>Bacteria</taxon>
        <taxon>Pseudomonadati</taxon>
        <taxon>Bacteroidota</taxon>
        <taxon>Cytophagia</taxon>
        <taxon>Cytophagales</taxon>
        <taxon>Fulvivirgaceae</taxon>
        <taxon>Fulvivirga</taxon>
    </lineage>
</organism>
<comment type="caution">
    <text evidence="2">The sequence shown here is derived from an EMBL/GenBank/DDBJ whole genome shotgun (WGS) entry which is preliminary data.</text>
</comment>
<sequence>MADNLHTIQKQSFEVDFPSEKKAYEFQERFSTLVKEQVSRTIEAVFDKVNPKNAVLRISRLEIDLGTVDLDNLEKDIVFRLERELLKALEKKSSIIREYPVKGEDELISTQRSLLEVFIFYLQSGTLPWWGRYIREHGVRIEQVFELLIQTDPLNSVREIIQELQIKSVRNRFIKQFKDELLLGFLEIVYPSKKSLLKDSFDTVSSVFNSIKERSTQVSRVPFREIFWQFIIETYVAIPPGMTVDMSERSFNEKLVAFFIDHNQINQSELRTAIFAISLSTQVKDTVLVKVLKQSLRRVEPARPEREKVEELDGQDVKEWISKWYEKVSKEQFIAFLQRALMSEGKFVAKFIDDAIKLFKKQQLVQSDTRLLKALYGFVVDFIYVEKRGRTESFERGEFLSFTAGKIADYLKVEPIQAVKVLSEEYEDVEEKPVKRTYTQHEVVRFFLLFGALPSSTTIRTLEELTGIITQMEASALRDIVIHLDPMILPLIVRRIRYQFEDSVAQKVFDAVPELRIAEIVDESFKLPLEATLARLSEEPGLYKQLLQLIEGEGGRTFPEEIQQVLTEAVDEAAVLDFIIKGKSPVSVSKKDSTPAAIGLDVQTRNKLIAGIYKLLEEKPNELFDVLKEAVEKEEILSLWVKHLPDDLLLRIAQVIVPVDIEERVKWVDLYIAREIKDKSYRVTQPELRQLEWKHILTSSTDEVRRLVFQQGDETEKGDAMRIEADEDSIKGTEKSSGKELFSESDGVESEQMGQKVKDEKKEVAEEAERKRKERERTESERKKNEQVEREKKEKEHVENDRMEKERVEREKEEERRMEREKKEKERIEKEKQERLERRLGREPIYINNAGLVLLHPFLSRLFGMLELLENKKFKDDAAAKKAVHILQYIAYKDDKSQEFELALNKVLCGLDIFEPLDNTYELDDKEKELCESLVNGVIQNWSTLGKTSSDNFRVSFLHREGRLEKDMNGSWQLHVEQKAWDVLMDTLPWSISMVILPWMEKTLSVEWR</sequence>
<dbReference type="InterPro" id="IPR045538">
    <property type="entry name" value="CIS_TMP"/>
</dbReference>
<feature type="compositionally biased region" description="Basic and acidic residues" evidence="1">
    <location>
        <begin position="756"/>
        <end position="830"/>
    </location>
</feature>
<evidence type="ECO:0000313" key="3">
    <source>
        <dbReference type="Proteomes" id="UP000614216"/>
    </source>
</evidence>
<dbReference type="Proteomes" id="UP000614216">
    <property type="component" value="Unassembled WGS sequence"/>
</dbReference>
<protein>
    <submittedName>
        <fullName evidence="2">Uncharacterized protein</fullName>
    </submittedName>
</protein>